<dbReference type="InterPro" id="IPR036034">
    <property type="entry name" value="PDZ_sf"/>
</dbReference>
<organism evidence="3 4">
    <name type="scientific">Radiobacillus deserti</name>
    <dbReference type="NCBI Taxonomy" id="2594883"/>
    <lineage>
        <taxon>Bacteria</taxon>
        <taxon>Bacillati</taxon>
        <taxon>Bacillota</taxon>
        <taxon>Bacilli</taxon>
        <taxon>Bacillales</taxon>
        <taxon>Bacillaceae</taxon>
        <taxon>Radiobacillus</taxon>
    </lineage>
</organism>
<evidence type="ECO:0000256" key="1">
    <source>
        <dbReference type="SAM" id="Phobius"/>
    </source>
</evidence>
<keyword evidence="4" id="KW-1185">Reference proteome</keyword>
<keyword evidence="1" id="KW-0812">Transmembrane</keyword>
<dbReference type="AlphaFoldDB" id="A0A516KIM6"/>
<dbReference type="InterPro" id="IPR001478">
    <property type="entry name" value="PDZ"/>
</dbReference>
<evidence type="ECO:0000259" key="2">
    <source>
        <dbReference type="PROSITE" id="PS50106"/>
    </source>
</evidence>
<dbReference type="KEGG" id="aqt:FN924_14340"/>
<feature type="transmembrane region" description="Helical" evidence="1">
    <location>
        <begin position="27"/>
        <end position="45"/>
    </location>
</feature>
<gene>
    <name evidence="3" type="ORF">FN924_14340</name>
</gene>
<dbReference type="PROSITE" id="PS50106">
    <property type="entry name" value="PDZ"/>
    <property type="match status" value="1"/>
</dbReference>
<evidence type="ECO:0000313" key="4">
    <source>
        <dbReference type="Proteomes" id="UP000315215"/>
    </source>
</evidence>
<feature type="transmembrane region" description="Helical" evidence="1">
    <location>
        <begin position="199"/>
        <end position="223"/>
    </location>
</feature>
<dbReference type="Pfam" id="PF17820">
    <property type="entry name" value="PDZ_6"/>
    <property type="match status" value="1"/>
</dbReference>
<protein>
    <submittedName>
        <fullName evidence="3">PDZ domain-containing protein</fullName>
    </submittedName>
</protein>
<feature type="transmembrane region" description="Helical" evidence="1">
    <location>
        <begin position="281"/>
        <end position="298"/>
    </location>
</feature>
<keyword evidence="1" id="KW-1133">Transmembrane helix</keyword>
<sequence>MYLYRLEGVNGMIVDWLWEFLRGLGRFFLNPVVYWFFICVLFASRQRIRKERRFFGTKIFDIFYEVKRTTSVSLVGGLILSLLSIGLGIVFNYYVLLLVSVITILLSLFLRFSFLSAAYTLGFSYLILLAIQYVYGLETNLYMLEALQNVELTSFTIIIGFLLAVEAMLLLRTDQRESFPEIIKGSRGKWVGQHRLKKAALIPFFALIPGGLIESFAPWWPIFSIDGDTYGIILIPFLVGFEHVAKGFSPVVTAKQLGNMVLILSFVVIGCAVASYYYSFMSLVAVMVAIVGREWISYRHRLRDQQKAPYFAPSSSGMLILGIIPKTPAENLGLLAGEKIVKVNGKLVMTEQEFYEALHTSNASCRLDVLDDRGEIRFVQRAMYQGEHHELGIVFAKERVD</sequence>
<dbReference type="EMBL" id="CP041666">
    <property type="protein sequence ID" value="QDP41258.1"/>
    <property type="molecule type" value="Genomic_DNA"/>
</dbReference>
<accession>A0A516KIM6</accession>
<keyword evidence="1" id="KW-0472">Membrane</keyword>
<reference evidence="3 4" key="1">
    <citation type="submission" date="2019-07" db="EMBL/GenBank/DDBJ databases">
        <authorList>
            <person name="Li J."/>
        </authorList>
    </citation>
    <scope>NUCLEOTIDE SEQUENCE [LARGE SCALE GENOMIC DNA]</scope>
    <source>
        <strain evidence="3 4">TKL69</strain>
    </source>
</reference>
<feature type="transmembrane region" description="Helical" evidence="1">
    <location>
        <begin position="117"/>
        <end position="135"/>
    </location>
</feature>
<dbReference type="Gene3D" id="2.30.42.10">
    <property type="match status" value="1"/>
</dbReference>
<feature type="transmembrane region" description="Helical" evidence="1">
    <location>
        <begin position="91"/>
        <end position="110"/>
    </location>
</feature>
<dbReference type="SUPFAM" id="SSF50156">
    <property type="entry name" value="PDZ domain-like"/>
    <property type="match status" value="1"/>
</dbReference>
<feature type="transmembrane region" description="Helical" evidence="1">
    <location>
        <begin position="229"/>
        <end position="245"/>
    </location>
</feature>
<dbReference type="InterPro" id="IPR041489">
    <property type="entry name" value="PDZ_6"/>
</dbReference>
<evidence type="ECO:0000313" key="3">
    <source>
        <dbReference type="EMBL" id="QDP41258.1"/>
    </source>
</evidence>
<proteinExistence type="predicted"/>
<feature type="transmembrane region" description="Helical" evidence="1">
    <location>
        <begin position="155"/>
        <end position="171"/>
    </location>
</feature>
<feature type="transmembrane region" description="Helical" evidence="1">
    <location>
        <begin position="66"/>
        <end position="85"/>
    </location>
</feature>
<dbReference type="Proteomes" id="UP000315215">
    <property type="component" value="Chromosome"/>
</dbReference>
<feature type="domain" description="PDZ" evidence="2">
    <location>
        <begin position="317"/>
        <end position="373"/>
    </location>
</feature>
<name>A0A516KIM6_9BACI</name>